<dbReference type="Proteomes" id="UP001217089">
    <property type="component" value="Unassembled WGS sequence"/>
</dbReference>
<feature type="compositionally biased region" description="Polar residues" evidence="6">
    <location>
        <begin position="459"/>
        <end position="470"/>
    </location>
</feature>
<evidence type="ECO:0000256" key="5">
    <source>
        <dbReference type="PROSITE-ProRule" id="PRU00339"/>
    </source>
</evidence>
<evidence type="ECO:0000256" key="4">
    <source>
        <dbReference type="ARBA" id="ARBA00040133"/>
    </source>
</evidence>
<feature type="repeat" description="TPR" evidence="5">
    <location>
        <begin position="240"/>
        <end position="273"/>
    </location>
</feature>
<keyword evidence="2 5" id="KW-0802">TPR repeat</keyword>
<dbReference type="InterPro" id="IPR025986">
    <property type="entry name" value="RPAP3-like_C"/>
</dbReference>
<feature type="region of interest" description="Disordered" evidence="6">
    <location>
        <begin position="43"/>
        <end position="67"/>
    </location>
</feature>
<organism evidence="8 9">
    <name type="scientific">Tegillarca granosa</name>
    <name type="common">Malaysian cockle</name>
    <name type="synonym">Anadara granosa</name>
    <dbReference type="NCBI Taxonomy" id="220873"/>
    <lineage>
        <taxon>Eukaryota</taxon>
        <taxon>Metazoa</taxon>
        <taxon>Spiralia</taxon>
        <taxon>Lophotrochozoa</taxon>
        <taxon>Mollusca</taxon>
        <taxon>Bivalvia</taxon>
        <taxon>Autobranchia</taxon>
        <taxon>Pteriomorphia</taxon>
        <taxon>Arcoida</taxon>
        <taxon>Arcoidea</taxon>
        <taxon>Arcidae</taxon>
        <taxon>Tegillarca</taxon>
    </lineage>
</organism>
<dbReference type="SUPFAM" id="SSF48452">
    <property type="entry name" value="TPR-like"/>
    <property type="match status" value="1"/>
</dbReference>
<dbReference type="InterPro" id="IPR011990">
    <property type="entry name" value="TPR-like_helical_dom_sf"/>
</dbReference>
<keyword evidence="9" id="KW-1185">Reference proteome</keyword>
<gene>
    <name evidence="8" type="ORF">KUTeg_020118</name>
</gene>
<feature type="compositionally biased region" description="Basic and acidic residues" evidence="6">
    <location>
        <begin position="432"/>
        <end position="450"/>
    </location>
</feature>
<evidence type="ECO:0000259" key="7">
    <source>
        <dbReference type="Pfam" id="PF13877"/>
    </source>
</evidence>
<proteinExistence type="inferred from homology"/>
<evidence type="ECO:0000256" key="1">
    <source>
        <dbReference type="ARBA" id="ARBA00022737"/>
    </source>
</evidence>
<dbReference type="InterPro" id="IPR051966">
    <property type="entry name" value="RPAP3"/>
</dbReference>
<dbReference type="PANTHER" id="PTHR46423">
    <property type="entry name" value="RNA POLYMERASE II-ASSOCIATED PROTEIN 3"/>
    <property type="match status" value="1"/>
</dbReference>
<evidence type="ECO:0000313" key="9">
    <source>
        <dbReference type="Proteomes" id="UP001217089"/>
    </source>
</evidence>
<dbReference type="InterPro" id="IPR019734">
    <property type="entry name" value="TPR_rpt"/>
</dbReference>
<dbReference type="Gene3D" id="1.25.40.10">
    <property type="entry name" value="Tetratricopeptide repeat domain"/>
    <property type="match status" value="1"/>
</dbReference>
<comment type="similarity">
    <text evidence="3">Belongs to the RPAP3 family.</text>
</comment>
<sequence>MAVSDHEKKMVQLQHDMRNSQKDLADYLSDMTSWEDEIKQKEKQLLSQKQNTDEELSKEKMVAQTEPSASPYTGIVYPITKPPHERSKIKQDEKLKKKIQEAADKSGDMKTTDRKLDRKLILIVQQKLGNDLRWTANKALVNSCGNGLESIILGNAPCGYFKYKIPKTADGVKMFFFKACYKGGNVKLSDPSIKDYKWVTHDELSEYMKPKSWDKFDVKSDSSEYETDEEWEMERKKQQALIEKDRGNELFKKGDYSSAIEAYTRGMTLDPTNPLLSANRAMALLKQEKYAAAELDCVTALSLDPLYVKAYLRRGSARFGLKKFTEAKEDFEKELSKEKMVAQTEPSASPDTGIVYPITKPPHERSKKPLRRIEVEEVGVDDDELQKAAIAKLIANQSDTKKQMTQRDNQMFEQFTDSSDSVQKKVQNNISMDDKSQTSRNKENISDKSHQNIVKPEFNLTSDQDSTVKTSRLKTVPKTTDTKLDLSSVSDSKHSDDSPSVSPRSLPVPQTSFQFQKDYKVVKNNLEAFYNYLKKIDPCQYQKLFGESMDAEILMKMLTVFKDYYISSNEDFYPHLCNLTQVKRFSMTVIFDGTI</sequence>
<feature type="region of interest" description="Disordered" evidence="6">
    <location>
        <begin position="428"/>
        <end position="509"/>
    </location>
</feature>
<feature type="compositionally biased region" description="Low complexity" evidence="6">
    <location>
        <begin position="498"/>
        <end position="509"/>
    </location>
</feature>
<dbReference type="Gene3D" id="3.90.79.10">
    <property type="entry name" value="Nucleoside Triphosphate Pyrophosphohydrolase"/>
    <property type="match status" value="1"/>
</dbReference>
<dbReference type="PROSITE" id="PS50005">
    <property type="entry name" value="TPR"/>
    <property type="match status" value="1"/>
</dbReference>
<protein>
    <recommendedName>
        <fullName evidence="4">RNA polymerase II-associated protein 3</fullName>
    </recommendedName>
</protein>
<accession>A0ABQ9E6V6</accession>
<dbReference type="Pfam" id="PF13414">
    <property type="entry name" value="TPR_11"/>
    <property type="match status" value="1"/>
</dbReference>
<dbReference type="SMART" id="SM00028">
    <property type="entry name" value="TPR"/>
    <property type="match status" value="3"/>
</dbReference>
<name>A0ABQ9E6V6_TEGGR</name>
<keyword evidence="1" id="KW-0677">Repeat</keyword>
<evidence type="ECO:0000256" key="2">
    <source>
        <dbReference type="ARBA" id="ARBA00022803"/>
    </source>
</evidence>
<evidence type="ECO:0000313" key="8">
    <source>
        <dbReference type="EMBL" id="KAJ8301131.1"/>
    </source>
</evidence>
<feature type="region of interest" description="Disordered" evidence="6">
    <location>
        <begin position="1"/>
        <end position="20"/>
    </location>
</feature>
<feature type="region of interest" description="Disordered" evidence="6">
    <location>
        <begin position="339"/>
        <end position="371"/>
    </location>
</feature>
<dbReference type="PANTHER" id="PTHR46423:SF1">
    <property type="entry name" value="RNA POLYMERASE II-ASSOCIATED PROTEIN 3"/>
    <property type="match status" value="1"/>
</dbReference>
<evidence type="ECO:0000256" key="3">
    <source>
        <dbReference type="ARBA" id="ARBA00038275"/>
    </source>
</evidence>
<feature type="domain" description="RNA-polymerase II-associated protein 3-like C-terminal" evidence="7">
    <location>
        <begin position="509"/>
        <end position="591"/>
    </location>
</feature>
<feature type="compositionally biased region" description="Basic and acidic residues" evidence="6">
    <location>
        <begin position="51"/>
        <end position="61"/>
    </location>
</feature>
<dbReference type="Pfam" id="PF13181">
    <property type="entry name" value="TPR_8"/>
    <property type="match status" value="1"/>
</dbReference>
<reference evidence="8 9" key="1">
    <citation type="submission" date="2022-12" db="EMBL/GenBank/DDBJ databases">
        <title>Chromosome-level genome of Tegillarca granosa.</title>
        <authorList>
            <person name="Kim J."/>
        </authorList>
    </citation>
    <scope>NUCLEOTIDE SEQUENCE [LARGE SCALE GENOMIC DNA]</scope>
    <source>
        <strain evidence="8">Teg-2019</strain>
        <tissue evidence="8">Adductor muscle</tissue>
    </source>
</reference>
<dbReference type="Pfam" id="PF13877">
    <property type="entry name" value="RPAP3_C"/>
    <property type="match status" value="1"/>
</dbReference>
<evidence type="ECO:0000256" key="6">
    <source>
        <dbReference type="SAM" id="MobiDB-lite"/>
    </source>
</evidence>
<comment type="caution">
    <text evidence="8">The sequence shown here is derived from an EMBL/GenBank/DDBJ whole genome shotgun (WGS) entry which is preliminary data.</text>
</comment>
<dbReference type="EMBL" id="JARBDR010000918">
    <property type="protein sequence ID" value="KAJ8301131.1"/>
    <property type="molecule type" value="Genomic_DNA"/>
</dbReference>